<evidence type="ECO:0008006" key="4">
    <source>
        <dbReference type="Google" id="ProtNLM"/>
    </source>
</evidence>
<dbReference type="Proteomes" id="UP000467249">
    <property type="component" value="Chromosome"/>
</dbReference>
<evidence type="ECO:0000313" key="2">
    <source>
        <dbReference type="EMBL" id="BBZ77645.1"/>
    </source>
</evidence>
<dbReference type="KEGG" id="many:MANY_29820"/>
<dbReference type="EMBL" id="AP022620">
    <property type="protein sequence ID" value="BBZ77645.1"/>
    <property type="molecule type" value="Genomic_DNA"/>
</dbReference>
<dbReference type="RefSeq" id="WP_163804935.1">
    <property type="nucleotide sequence ID" value="NZ_AP022620.1"/>
</dbReference>
<keyword evidence="1" id="KW-0812">Transmembrane</keyword>
<keyword evidence="1" id="KW-1133">Transmembrane helix</keyword>
<feature type="transmembrane region" description="Helical" evidence="1">
    <location>
        <begin position="112"/>
        <end position="137"/>
    </location>
</feature>
<accession>A0A6N4WA62</accession>
<organism evidence="2 3">
    <name type="scientific">Mycolicibacterium anyangense</name>
    <dbReference type="NCBI Taxonomy" id="1431246"/>
    <lineage>
        <taxon>Bacteria</taxon>
        <taxon>Bacillati</taxon>
        <taxon>Actinomycetota</taxon>
        <taxon>Actinomycetes</taxon>
        <taxon>Mycobacteriales</taxon>
        <taxon>Mycobacteriaceae</taxon>
        <taxon>Mycolicibacterium</taxon>
    </lineage>
</organism>
<feature type="transmembrane region" description="Helical" evidence="1">
    <location>
        <begin position="52"/>
        <end position="73"/>
    </location>
</feature>
<evidence type="ECO:0000313" key="3">
    <source>
        <dbReference type="Proteomes" id="UP000467249"/>
    </source>
</evidence>
<dbReference type="AlphaFoldDB" id="A0A6N4WA62"/>
<name>A0A6N4WA62_9MYCO</name>
<keyword evidence="1" id="KW-0472">Membrane</keyword>
<reference evidence="2 3" key="1">
    <citation type="journal article" date="2019" name="Emerg. Microbes Infect.">
        <title>Comprehensive subspecies identification of 175 nontuberculous mycobacteria species based on 7547 genomic profiles.</title>
        <authorList>
            <person name="Matsumoto Y."/>
            <person name="Kinjo T."/>
            <person name="Motooka D."/>
            <person name="Nabeya D."/>
            <person name="Jung N."/>
            <person name="Uechi K."/>
            <person name="Horii T."/>
            <person name="Iida T."/>
            <person name="Fujita J."/>
            <person name="Nakamura S."/>
        </authorList>
    </citation>
    <scope>NUCLEOTIDE SEQUENCE [LARGE SCALE GENOMIC DNA]</scope>
    <source>
        <strain evidence="2 3">JCM 30275</strain>
    </source>
</reference>
<feature type="transmembrane region" description="Helical" evidence="1">
    <location>
        <begin position="80"/>
        <end position="100"/>
    </location>
</feature>
<sequence>MAFLRPGWLVVLCGATLAVSAWLPWLTTSAAGGGRASAIGGTVGSISLPPRFGSGQLIVLLSSALIVTGAMAARNLSPRLAATAALVIAALIGVLTWSYYHLNVSPPVAAGYGFYIGAAAAAGALVCSVWALVAALLGGGSAR</sequence>
<gene>
    <name evidence="2" type="ORF">MANY_29820</name>
</gene>
<proteinExistence type="predicted"/>
<keyword evidence="3" id="KW-1185">Reference proteome</keyword>
<evidence type="ECO:0000256" key="1">
    <source>
        <dbReference type="SAM" id="Phobius"/>
    </source>
</evidence>
<protein>
    <recommendedName>
        <fullName evidence="4">Transmembrane protein</fullName>
    </recommendedName>
</protein>